<feature type="region of interest" description="Disordered" evidence="2">
    <location>
        <begin position="391"/>
        <end position="443"/>
    </location>
</feature>
<dbReference type="EMBL" id="JAZDWU010000009">
    <property type="protein sequence ID" value="KAK9992518.1"/>
    <property type="molecule type" value="Genomic_DNA"/>
</dbReference>
<feature type="region of interest" description="Disordered" evidence="2">
    <location>
        <begin position="458"/>
        <end position="488"/>
    </location>
</feature>
<evidence type="ECO:0000313" key="4">
    <source>
        <dbReference type="EMBL" id="KAK9992518.1"/>
    </source>
</evidence>
<feature type="region of interest" description="Disordered" evidence="2">
    <location>
        <begin position="111"/>
        <end position="193"/>
    </location>
</feature>
<name>A0AAW2C476_9ROSI</name>
<evidence type="ECO:0000256" key="1">
    <source>
        <dbReference type="SAM" id="Coils"/>
    </source>
</evidence>
<accession>A0AAW2C476</accession>
<feature type="compositionally biased region" description="Basic and acidic residues" evidence="2">
    <location>
        <begin position="479"/>
        <end position="488"/>
    </location>
</feature>
<gene>
    <name evidence="4" type="ORF">SO802_027503</name>
</gene>
<dbReference type="AlphaFoldDB" id="A0AAW2C476"/>
<reference evidence="4 5" key="1">
    <citation type="submission" date="2024-01" db="EMBL/GenBank/DDBJ databases">
        <title>A telomere-to-telomere, gap-free genome of sweet tea (Lithocarpus litseifolius).</title>
        <authorList>
            <person name="Zhou J."/>
        </authorList>
    </citation>
    <scope>NUCLEOTIDE SEQUENCE [LARGE SCALE GENOMIC DNA]</scope>
    <source>
        <strain evidence="4">Zhou-2022a</strain>
        <tissue evidence="4">Leaf</tissue>
    </source>
</reference>
<keyword evidence="3" id="KW-0732">Signal</keyword>
<dbReference type="Proteomes" id="UP001459277">
    <property type="component" value="Unassembled WGS sequence"/>
</dbReference>
<protein>
    <submittedName>
        <fullName evidence="4">Uncharacterized protein</fullName>
    </submittedName>
</protein>
<keyword evidence="1" id="KW-0175">Coiled coil</keyword>
<feature type="compositionally biased region" description="Basic and acidic residues" evidence="2">
    <location>
        <begin position="134"/>
        <end position="154"/>
    </location>
</feature>
<feature type="chain" id="PRO_5043856195" evidence="3">
    <location>
        <begin position="27"/>
        <end position="488"/>
    </location>
</feature>
<evidence type="ECO:0000256" key="2">
    <source>
        <dbReference type="SAM" id="MobiDB-lite"/>
    </source>
</evidence>
<feature type="coiled-coil region" evidence="1">
    <location>
        <begin position="257"/>
        <end position="333"/>
    </location>
</feature>
<feature type="signal peptide" evidence="3">
    <location>
        <begin position="1"/>
        <end position="26"/>
    </location>
</feature>
<keyword evidence="5" id="KW-1185">Reference proteome</keyword>
<organism evidence="4 5">
    <name type="scientific">Lithocarpus litseifolius</name>
    <dbReference type="NCBI Taxonomy" id="425828"/>
    <lineage>
        <taxon>Eukaryota</taxon>
        <taxon>Viridiplantae</taxon>
        <taxon>Streptophyta</taxon>
        <taxon>Embryophyta</taxon>
        <taxon>Tracheophyta</taxon>
        <taxon>Spermatophyta</taxon>
        <taxon>Magnoliopsida</taxon>
        <taxon>eudicotyledons</taxon>
        <taxon>Gunneridae</taxon>
        <taxon>Pentapetalae</taxon>
        <taxon>rosids</taxon>
        <taxon>fabids</taxon>
        <taxon>Fagales</taxon>
        <taxon>Fagaceae</taxon>
        <taxon>Lithocarpus</taxon>
    </lineage>
</organism>
<sequence length="488" mass="53331">MATLCFSHSTISVAALGFLLRGPVPGEVLSTSPILDAIPKVEIPSQQDAEEATSAFQPISREEGDAVDIFESEDEFEVFNQNLSSKVPIVDPVPSSVLTFNEMGIQHKPRSSLLDLIESQPGRDALAKRKREAKGKEPVEAGKAHSTQEDEALKLAKQPSMGLRDTERKSSPSTTPKAWLPASMLDGAPLPASTSIRDNQGGRGGYVADAVEQALLLHGGMVELRFLRRHEVFLNLKRYLGMMKKEEARRHAAVDALNTTEKGMQELKKKLMEEERERKSATVALDSAERQAEGQRVLLRNAYKQLAASKAQVTALKKRLANAEMARVKARDQVEQEGYDVGVVETEEALRAEVSEESRKHVLPLAIRASTPFDSKSDLQSEVAEVGKDIAANIPTSSGKGSDEVEPFEEEEKETSGHEVVPNAQIPPSLTQGQPAEKEAEKRMEILLAALPLPAIIEPTNKGQGLPEDVATQTNQPLPKEKIVIKKK</sequence>
<evidence type="ECO:0000313" key="5">
    <source>
        <dbReference type="Proteomes" id="UP001459277"/>
    </source>
</evidence>
<evidence type="ECO:0000256" key="3">
    <source>
        <dbReference type="SAM" id="SignalP"/>
    </source>
</evidence>
<proteinExistence type="predicted"/>
<feature type="compositionally biased region" description="Acidic residues" evidence="2">
    <location>
        <begin position="404"/>
        <end position="413"/>
    </location>
</feature>
<comment type="caution">
    <text evidence="4">The sequence shown here is derived from an EMBL/GenBank/DDBJ whole genome shotgun (WGS) entry which is preliminary data.</text>
</comment>